<keyword evidence="1" id="KW-1133">Transmembrane helix</keyword>
<accession>A0A839QJP4</accession>
<feature type="transmembrane region" description="Helical" evidence="1">
    <location>
        <begin position="79"/>
        <end position="98"/>
    </location>
</feature>
<sequence>MSQSLPPAPYQHPPLRPLEQWLAPEASTWCDPHQGTALRDMALNFGIRRGLAAMLFVLGDVLVGFAVLSFIAFPESRAAWITAGVLGIACAYASFPLWNRSRTKLPRMTPADTFRSPTDTRSGLTLTVVIGIPLGFIAYFPLAPLLSHGQFGPAFFVGYYLLLLSAAVALFLVPGHFIGTARRDFRRFIATNPEPRAALEELSLTWRDPVANQAFGPL</sequence>
<evidence type="ECO:0000313" key="3">
    <source>
        <dbReference type="Proteomes" id="UP000523000"/>
    </source>
</evidence>
<reference evidence="2 3" key="1">
    <citation type="submission" date="2020-08" db="EMBL/GenBank/DDBJ databases">
        <title>Sequencing the genomes of 1000 actinobacteria strains.</title>
        <authorList>
            <person name="Klenk H.-P."/>
        </authorList>
    </citation>
    <scope>NUCLEOTIDE SEQUENCE [LARGE SCALE GENOMIC DNA]</scope>
    <source>
        <strain evidence="2 3">DSM 22826</strain>
    </source>
</reference>
<dbReference type="RefSeq" id="WP_183511254.1">
    <property type="nucleotide sequence ID" value="NZ_BAABGK010000042.1"/>
</dbReference>
<proteinExistence type="predicted"/>
<dbReference type="Proteomes" id="UP000523000">
    <property type="component" value="Unassembled WGS sequence"/>
</dbReference>
<name>A0A839QJP4_9MICC</name>
<feature type="transmembrane region" description="Helical" evidence="1">
    <location>
        <begin position="51"/>
        <end position="73"/>
    </location>
</feature>
<keyword evidence="3" id="KW-1185">Reference proteome</keyword>
<evidence type="ECO:0000256" key="1">
    <source>
        <dbReference type="SAM" id="Phobius"/>
    </source>
</evidence>
<keyword evidence="1" id="KW-0812">Transmembrane</keyword>
<organism evidence="2 3">
    <name type="scientific">Paeniglutamicibacter cryotolerans</name>
    <dbReference type="NCBI Taxonomy" id="670079"/>
    <lineage>
        <taxon>Bacteria</taxon>
        <taxon>Bacillati</taxon>
        <taxon>Actinomycetota</taxon>
        <taxon>Actinomycetes</taxon>
        <taxon>Micrococcales</taxon>
        <taxon>Micrococcaceae</taxon>
        <taxon>Paeniglutamicibacter</taxon>
    </lineage>
</organism>
<comment type="caution">
    <text evidence="2">The sequence shown here is derived from an EMBL/GenBank/DDBJ whole genome shotgun (WGS) entry which is preliminary data.</text>
</comment>
<evidence type="ECO:0000313" key="2">
    <source>
        <dbReference type="EMBL" id="MBB2996060.1"/>
    </source>
</evidence>
<dbReference type="EMBL" id="JACHVS010000001">
    <property type="protein sequence ID" value="MBB2996060.1"/>
    <property type="molecule type" value="Genomic_DNA"/>
</dbReference>
<protein>
    <submittedName>
        <fullName evidence="2">Uncharacterized protein</fullName>
    </submittedName>
</protein>
<gene>
    <name evidence="2" type="ORF">E9229_002251</name>
</gene>
<feature type="transmembrane region" description="Helical" evidence="1">
    <location>
        <begin position="123"/>
        <end position="142"/>
    </location>
</feature>
<dbReference type="AlphaFoldDB" id="A0A839QJP4"/>
<feature type="transmembrane region" description="Helical" evidence="1">
    <location>
        <begin position="154"/>
        <end position="178"/>
    </location>
</feature>
<keyword evidence="1" id="KW-0472">Membrane</keyword>